<dbReference type="Proteomes" id="UP000813444">
    <property type="component" value="Unassembled WGS sequence"/>
</dbReference>
<feature type="region of interest" description="Disordered" evidence="1">
    <location>
        <begin position="518"/>
        <end position="613"/>
    </location>
</feature>
<sequence>MASWWVPSRIHATVNRAFVVQQLVPEEIERLDHPVAFGGGDLTERTYWESIRDQAKRIFMILVDLGIPDQIFGIVDDGWNDGELPLSFEDVERLQLTAVKDDRVDRKFYQRQFHYLLKAIEKGDHVVYGDLDVVPIDVIDRSPAITGKASQVDRVRLPNVPELVLCRRRFPIGNGPACITEQGFLDSIASVRSSQNDHIVSYWASYIHQGVGYLLISPFADFNLKSFLSTTPASYKNLAKTQRRELILNWILCLVDTLCFLHSQNRPHCYIKPSTILFNNQNHIFFADSARLTPDSWTGRTDKSSFDREWYDYAAPEQWFRPTGPASPPSRRYMDAAMANDANFNIPRNFDAAGSPTAMLNTPTPQLNPQYADIFSLGCVILEMLSFLVKKSTSKFAAHRSAKHKSAGRGGAVLDTSFHKNLGQVESWMASLAKDASKKVTDSEGGHVFRGLTPMLHVVTGMLSVNPQDRPSAVDVQQRIYQILTDTCGIHEPHCVHQYSADLQYALSRMRISGNNTGLDTGARMRPANMNFSNTPRAFHHGRSNSSSGFSQRSEASSGSVASNEREGEGSHSSARGIPVPIPQQVRTQTTWPAHQPRYMSPPGNPTFYTTAP</sequence>
<evidence type="ECO:0000313" key="3">
    <source>
        <dbReference type="EMBL" id="KAH7320958.1"/>
    </source>
</evidence>
<keyword evidence="3" id="KW-0418">Kinase</keyword>
<dbReference type="SUPFAM" id="SSF56112">
    <property type="entry name" value="Protein kinase-like (PK-like)"/>
    <property type="match status" value="1"/>
</dbReference>
<evidence type="ECO:0000313" key="4">
    <source>
        <dbReference type="Proteomes" id="UP000813444"/>
    </source>
</evidence>
<dbReference type="GO" id="GO:0005524">
    <property type="term" value="F:ATP binding"/>
    <property type="evidence" value="ECO:0007669"/>
    <property type="project" value="InterPro"/>
</dbReference>
<dbReference type="InterPro" id="IPR053083">
    <property type="entry name" value="TF_kinase-domain_protein"/>
</dbReference>
<evidence type="ECO:0000256" key="1">
    <source>
        <dbReference type="SAM" id="MobiDB-lite"/>
    </source>
</evidence>
<dbReference type="AlphaFoldDB" id="A0A8K0SUH4"/>
<dbReference type="PROSITE" id="PS50011">
    <property type="entry name" value="PROTEIN_KINASE_DOM"/>
    <property type="match status" value="1"/>
</dbReference>
<reference evidence="3" key="1">
    <citation type="journal article" date="2021" name="Nat. Commun.">
        <title>Genetic determinants of endophytism in the Arabidopsis root mycobiome.</title>
        <authorList>
            <person name="Mesny F."/>
            <person name="Miyauchi S."/>
            <person name="Thiergart T."/>
            <person name="Pickel B."/>
            <person name="Atanasova L."/>
            <person name="Karlsson M."/>
            <person name="Huettel B."/>
            <person name="Barry K.W."/>
            <person name="Haridas S."/>
            <person name="Chen C."/>
            <person name="Bauer D."/>
            <person name="Andreopoulos W."/>
            <person name="Pangilinan J."/>
            <person name="LaButti K."/>
            <person name="Riley R."/>
            <person name="Lipzen A."/>
            <person name="Clum A."/>
            <person name="Drula E."/>
            <person name="Henrissat B."/>
            <person name="Kohler A."/>
            <person name="Grigoriev I.V."/>
            <person name="Martin F.M."/>
            <person name="Hacquard S."/>
        </authorList>
    </citation>
    <scope>NUCLEOTIDE SEQUENCE</scope>
    <source>
        <strain evidence="3">MPI-CAGE-CH-0235</strain>
    </source>
</reference>
<organism evidence="3 4">
    <name type="scientific">Stachybotrys elegans</name>
    <dbReference type="NCBI Taxonomy" id="80388"/>
    <lineage>
        <taxon>Eukaryota</taxon>
        <taxon>Fungi</taxon>
        <taxon>Dikarya</taxon>
        <taxon>Ascomycota</taxon>
        <taxon>Pezizomycotina</taxon>
        <taxon>Sordariomycetes</taxon>
        <taxon>Hypocreomycetidae</taxon>
        <taxon>Hypocreales</taxon>
        <taxon>Stachybotryaceae</taxon>
        <taxon>Stachybotrys</taxon>
    </lineage>
</organism>
<dbReference type="GO" id="GO:0004672">
    <property type="term" value="F:protein kinase activity"/>
    <property type="evidence" value="ECO:0007669"/>
    <property type="project" value="InterPro"/>
</dbReference>
<dbReference type="PANTHER" id="PTHR44305">
    <property type="entry name" value="SI:DKEY-192D15.2-RELATED"/>
    <property type="match status" value="1"/>
</dbReference>
<feature type="compositionally biased region" description="Low complexity" evidence="1">
    <location>
        <begin position="544"/>
        <end position="554"/>
    </location>
</feature>
<name>A0A8K0SUH4_9HYPO</name>
<gene>
    <name evidence="3" type="ORF">B0I35DRAFT_477493</name>
</gene>
<dbReference type="EMBL" id="JAGPNK010000005">
    <property type="protein sequence ID" value="KAH7320958.1"/>
    <property type="molecule type" value="Genomic_DNA"/>
</dbReference>
<comment type="caution">
    <text evidence="3">The sequence shown here is derived from an EMBL/GenBank/DDBJ whole genome shotgun (WGS) entry which is preliminary data.</text>
</comment>
<dbReference type="Gene3D" id="1.10.510.10">
    <property type="entry name" value="Transferase(Phosphotransferase) domain 1"/>
    <property type="match status" value="1"/>
</dbReference>
<proteinExistence type="predicted"/>
<dbReference type="InterPro" id="IPR000719">
    <property type="entry name" value="Prot_kinase_dom"/>
</dbReference>
<accession>A0A8K0SUH4</accession>
<dbReference type="InterPro" id="IPR011009">
    <property type="entry name" value="Kinase-like_dom_sf"/>
</dbReference>
<dbReference type="OrthoDB" id="4062651at2759"/>
<feature type="domain" description="Protein kinase" evidence="2">
    <location>
        <begin position="102"/>
        <end position="484"/>
    </location>
</feature>
<dbReference type="SMART" id="SM00220">
    <property type="entry name" value="S_TKc"/>
    <property type="match status" value="1"/>
</dbReference>
<protein>
    <submittedName>
        <fullName evidence="3">Kinase-like domain-containing protein</fullName>
    </submittedName>
</protein>
<evidence type="ECO:0000259" key="2">
    <source>
        <dbReference type="PROSITE" id="PS50011"/>
    </source>
</evidence>
<keyword evidence="4" id="KW-1185">Reference proteome</keyword>
<keyword evidence="3" id="KW-0808">Transferase</keyword>
<dbReference type="PANTHER" id="PTHR44305:SF24">
    <property type="entry name" value="TYROSINE-PROTEIN KINASE C03B1.5-RELATED"/>
    <property type="match status" value="1"/>
</dbReference>